<dbReference type="OrthoDB" id="9803846at2"/>
<dbReference type="InterPro" id="IPR001085">
    <property type="entry name" value="Ser_HO-MeTrfase"/>
</dbReference>
<evidence type="ECO:0000256" key="7">
    <source>
        <dbReference type="ARBA" id="ARBA00022898"/>
    </source>
</evidence>
<dbReference type="RefSeq" id="WP_022637615.1">
    <property type="nucleotide sequence ID" value="NZ_ASJR01000027.1"/>
</dbReference>
<proteinExistence type="inferred from homology"/>
<evidence type="ECO:0000256" key="9">
    <source>
        <dbReference type="PIRSR" id="PIRSR000412-50"/>
    </source>
</evidence>
<comment type="similarity">
    <text evidence="2 8">Belongs to the SHMT family.</text>
</comment>
<comment type="caution">
    <text evidence="11">The sequence shown here is derived from an EMBL/GenBank/DDBJ whole genome shotgun (WGS) entry which is preliminary data.</text>
</comment>
<keyword evidence="3 8" id="KW-0963">Cytoplasm</keyword>
<dbReference type="STRING" id="1313304.CALK_2248"/>
<dbReference type="AlphaFoldDB" id="U7D908"/>
<comment type="pathway">
    <text evidence="8">Amino-acid biosynthesis; glycine biosynthesis; glycine from L-serine: step 1/1.</text>
</comment>
<dbReference type="GO" id="GO:0004372">
    <property type="term" value="F:glycine hydroxymethyltransferase activity"/>
    <property type="evidence" value="ECO:0007669"/>
    <property type="project" value="UniProtKB-UniRule"/>
</dbReference>
<dbReference type="GO" id="GO:0035999">
    <property type="term" value="P:tetrahydrofolate interconversion"/>
    <property type="evidence" value="ECO:0007669"/>
    <property type="project" value="UniProtKB-UniRule"/>
</dbReference>
<dbReference type="InterPro" id="IPR015424">
    <property type="entry name" value="PyrdxlP-dep_Trfase"/>
</dbReference>
<dbReference type="PANTHER" id="PTHR11680:SF35">
    <property type="entry name" value="SERINE HYDROXYMETHYLTRANSFERASE 1"/>
    <property type="match status" value="1"/>
</dbReference>
<dbReference type="NCBIfam" id="NF010094">
    <property type="entry name" value="PRK13580.1"/>
    <property type="match status" value="1"/>
</dbReference>
<comment type="subcellular location">
    <subcellularLocation>
        <location evidence="8">Cytoplasm</location>
    </subcellularLocation>
</comment>
<dbReference type="InterPro" id="IPR039429">
    <property type="entry name" value="SHMT-like_dom"/>
</dbReference>
<dbReference type="GO" id="GO:0008168">
    <property type="term" value="F:methyltransferase activity"/>
    <property type="evidence" value="ECO:0007669"/>
    <property type="project" value="UniProtKB-KW"/>
</dbReference>
<feature type="modified residue" description="N6-(pyridoxal phosphate)lysine" evidence="8 9">
    <location>
        <position position="286"/>
    </location>
</feature>
<evidence type="ECO:0000256" key="8">
    <source>
        <dbReference type="HAMAP-Rule" id="MF_00051"/>
    </source>
</evidence>
<dbReference type="InterPro" id="IPR015421">
    <property type="entry name" value="PyrdxlP-dep_Trfase_major"/>
</dbReference>
<evidence type="ECO:0000313" key="12">
    <source>
        <dbReference type="Proteomes" id="UP000017148"/>
    </source>
</evidence>
<keyword evidence="11" id="KW-0489">Methyltransferase</keyword>
<evidence type="ECO:0000256" key="1">
    <source>
        <dbReference type="ARBA" id="ARBA00001933"/>
    </source>
</evidence>
<sequence length="504" mass="54297">MSALNQYLQKTAGTDLDPGMVAYVANLEKTAQVAPEIAASIVNELEDQRSKLKLIASENYCSLSTQLTMGNLLTDKYAEGFPYSRFYEGCHNIDIIEASAAQKACDLFGADHAYVQAHSGADANMVAFWGILNARIGTPALEALGVKNPMAISQQEWNSIRSALGNQRLLGLDLAAGGHLTHGYRFNVSGKMFDAYSYGVSEEDHLLDYDAIEAQAREIQPLIILAGYSAYPRKINFKRFREIADAVGAVLMVDMAHFAGLVAGKVFTGDYNPVPHAHVVTSTTHKTLRGPRGGLVLSTKEFAPHMDKGCPLVLGGPLSHVMAAKAVAFTEALQPEFQNYAQSIVDNASHFAHTCMKQGIEVVSGGTDNHLFLINTRASFDLTGRQAAAALAECGITLNKNAIPFDPLSPMITSGLRIGTAAITSLGMGTTEMEEITDIIAYILKNTSPGVVQSGKNAGKPSKIEYELPAEVQTTAQKRVSTLLSQFVLYPELDLQFLKEAFGA</sequence>
<dbReference type="GO" id="GO:0032259">
    <property type="term" value="P:methylation"/>
    <property type="evidence" value="ECO:0007669"/>
    <property type="project" value="UniProtKB-KW"/>
</dbReference>
<evidence type="ECO:0000313" key="11">
    <source>
        <dbReference type="EMBL" id="ERP30880.1"/>
    </source>
</evidence>
<feature type="domain" description="Serine hydroxymethyltransferase-like" evidence="10">
    <location>
        <begin position="33"/>
        <end position="134"/>
    </location>
</feature>
<dbReference type="eggNOG" id="COG0112">
    <property type="taxonomic scope" value="Bacteria"/>
</dbReference>
<dbReference type="Pfam" id="PF00464">
    <property type="entry name" value="SHMT"/>
    <property type="match status" value="2"/>
</dbReference>
<dbReference type="CDD" id="cd00378">
    <property type="entry name" value="SHMT"/>
    <property type="match status" value="1"/>
</dbReference>
<dbReference type="Proteomes" id="UP000017148">
    <property type="component" value="Unassembled WGS sequence"/>
</dbReference>
<name>U7D908_9BACT</name>
<evidence type="ECO:0000256" key="6">
    <source>
        <dbReference type="ARBA" id="ARBA00022679"/>
    </source>
</evidence>
<feature type="binding site" evidence="8">
    <location>
        <position position="174"/>
    </location>
    <ligand>
        <name>(6S)-5,6,7,8-tetrahydrofolate</name>
        <dbReference type="ChEBI" id="CHEBI:57453"/>
    </ligand>
</feature>
<evidence type="ECO:0000259" key="10">
    <source>
        <dbReference type="Pfam" id="PF00464"/>
    </source>
</evidence>
<comment type="subunit">
    <text evidence="8">Homodimer.</text>
</comment>
<accession>U7D908</accession>
<dbReference type="GO" id="GO:0019264">
    <property type="term" value="P:glycine biosynthetic process from serine"/>
    <property type="evidence" value="ECO:0007669"/>
    <property type="project" value="UniProtKB-UniRule"/>
</dbReference>
<organism evidence="11 12">
    <name type="scientific">Chitinivibrio alkaliphilus ACht1</name>
    <dbReference type="NCBI Taxonomy" id="1313304"/>
    <lineage>
        <taxon>Bacteria</taxon>
        <taxon>Pseudomonadati</taxon>
        <taxon>Fibrobacterota</taxon>
        <taxon>Chitinivibrionia</taxon>
        <taxon>Chitinivibrionales</taxon>
        <taxon>Chitinivibrionaceae</taxon>
        <taxon>Chitinivibrio</taxon>
    </lineage>
</organism>
<comment type="catalytic activity">
    <reaction evidence="8">
        <text>(6R)-5,10-methylene-5,6,7,8-tetrahydrofolate + glycine + H2O = (6S)-5,6,7,8-tetrahydrofolate + L-serine</text>
        <dbReference type="Rhea" id="RHEA:15481"/>
        <dbReference type="ChEBI" id="CHEBI:15377"/>
        <dbReference type="ChEBI" id="CHEBI:15636"/>
        <dbReference type="ChEBI" id="CHEBI:33384"/>
        <dbReference type="ChEBI" id="CHEBI:57305"/>
        <dbReference type="ChEBI" id="CHEBI:57453"/>
        <dbReference type="EC" id="2.1.2.1"/>
    </reaction>
</comment>
<comment type="pathway">
    <text evidence="8">One-carbon metabolism; tetrahydrofolate interconversion.</text>
</comment>
<comment type="caution">
    <text evidence="8">Lacks conserved residue(s) required for the propagation of feature annotation.</text>
</comment>
<reference evidence="11 12" key="1">
    <citation type="journal article" date="2013" name="Environ. Microbiol.">
        <title>Genome analysis of Chitinivibrio alkaliphilus gen. nov., sp. nov., a novel extremely haloalkaliphilic anaerobic chitinolytic bacterium from the candidate phylum Termite Group 3.</title>
        <authorList>
            <person name="Sorokin D.Y."/>
            <person name="Gumerov V.M."/>
            <person name="Rakitin A.L."/>
            <person name="Beletsky A.V."/>
            <person name="Damste J.S."/>
            <person name="Muyzer G."/>
            <person name="Mardanov A.V."/>
            <person name="Ravin N.V."/>
        </authorList>
    </citation>
    <scope>NUCLEOTIDE SEQUENCE [LARGE SCALE GENOMIC DNA]</scope>
    <source>
        <strain evidence="11 12">ACht1</strain>
    </source>
</reference>
<evidence type="ECO:0000256" key="5">
    <source>
        <dbReference type="ARBA" id="ARBA00022605"/>
    </source>
</evidence>
<feature type="site" description="Plays an important role in substrate specificity" evidence="8">
    <location>
        <position position="285"/>
    </location>
</feature>
<dbReference type="EMBL" id="ASJR01000027">
    <property type="protein sequence ID" value="ERP30880.1"/>
    <property type="molecule type" value="Genomic_DNA"/>
</dbReference>
<keyword evidence="7 8" id="KW-0663">Pyridoxal phosphate</keyword>
<dbReference type="Gene3D" id="3.40.640.10">
    <property type="entry name" value="Type I PLP-dependent aspartate aminotransferase-like (Major domain)"/>
    <property type="match status" value="2"/>
</dbReference>
<evidence type="ECO:0000256" key="3">
    <source>
        <dbReference type="ARBA" id="ARBA00022490"/>
    </source>
</evidence>
<dbReference type="UniPathway" id="UPA00193"/>
<keyword evidence="4 8" id="KW-0554">One-carbon metabolism</keyword>
<keyword evidence="6 8" id="KW-0808">Transferase</keyword>
<keyword evidence="12" id="KW-1185">Reference proteome</keyword>
<dbReference type="GO" id="GO:0005829">
    <property type="term" value="C:cytosol"/>
    <property type="evidence" value="ECO:0007669"/>
    <property type="project" value="TreeGrafter"/>
</dbReference>
<dbReference type="GO" id="GO:0030170">
    <property type="term" value="F:pyridoxal phosphate binding"/>
    <property type="evidence" value="ECO:0007669"/>
    <property type="project" value="UniProtKB-UniRule"/>
</dbReference>
<comment type="function">
    <text evidence="8">Catalyzes the reversible interconversion of serine and glycine with tetrahydrofolate (THF) serving as the one-carbon carrier. This reaction serves as the major source of one-carbon groups required for the biosynthesis of purines, thymidylate, methionine, and other important biomolecules. Also exhibits THF-independent aldolase activity toward beta-hydroxyamino acids, producing glycine and aldehydes, via a retro-aldol mechanism.</text>
</comment>
<dbReference type="SUPFAM" id="SSF53383">
    <property type="entry name" value="PLP-dependent transferases"/>
    <property type="match status" value="1"/>
</dbReference>
<dbReference type="PANTHER" id="PTHR11680">
    <property type="entry name" value="SERINE HYDROXYMETHYLTRANSFERASE"/>
    <property type="match status" value="1"/>
</dbReference>
<evidence type="ECO:0000256" key="4">
    <source>
        <dbReference type="ARBA" id="ARBA00022563"/>
    </source>
</evidence>
<dbReference type="HAMAP" id="MF_00051">
    <property type="entry name" value="SHMT"/>
    <property type="match status" value="1"/>
</dbReference>
<dbReference type="PROSITE" id="PS00096">
    <property type="entry name" value="SHMT"/>
    <property type="match status" value="1"/>
</dbReference>
<dbReference type="EC" id="2.1.2.1" evidence="8"/>
<dbReference type="PIRSF" id="PIRSF000412">
    <property type="entry name" value="SHMT"/>
    <property type="match status" value="1"/>
</dbReference>
<dbReference type="UniPathway" id="UPA00288">
    <property type="reaction ID" value="UER01023"/>
</dbReference>
<dbReference type="InterPro" id="IPR019798">
    <property type="entry name" value="Ser_HO-MeTrfase_PLP_BS"/>
</dbReference>
<dbReference type="PATRIC" id="fig|1313304.3.peg.2139"/>
<dbReference type="InterPro" id="IPR015422">
    <property type="entry name" value="PyrdxlP-dep_Trfase_small"/>
</dbReference>
<dbReference type="Gene3D" id="3.90.1150.10">
    <property type="entry name" value="Aspartate Aminotransferase, domain 1"/>
    <property type="match status" value="2"/>
</dbReference>
<dbReference type="FunFam" id="3.40.640.10:FF:000060">
    <property type="entry name" value="Serine hydroxymethyltransferase"/>
    <property type="match status" value="1"/>
</dbReference>
<dbReference type="NCBIfam" id="NF000586">
    <property type="entry name" value="PRK00011.1"/>
    <property type="match status" value="1"/>
</dbReference>
<comment type="cofactor">
    <cofactor evidence="1 8 9">
        <name>pyridoxal 5'-phosphate</name>
        <dbReference type="ChEBI" id="CHEBI:597326"/>
    </cofactor>
</comment>
<keyword evidence="5 8" id="KW-0028">Amino-acid biosynthesis</keyword>
<evidence type="ECO:0000256" key="2">
    <source>
        <dbReference type="ARBA" id="ARBA00006376"/>
    </source>
</evidence>
<protein>
    <recommendedName>
        <fullName evidence="8">Serine hydroxymethyltransferase</fullName>
        <shortName evidence="8">SHMT</shortName>
        <shortName evidence="8">Serine methylase</shortName>
        <ecNumber evidence="8">2.1.2.1</ecNumber>
    </recommendedName>
</protein>
<dbReference type="InterPro" id="IPR049943">
    <property type="entry name" value="Ser_HO-MeTrfase-like"/>
</dbReference>
<gene>
    <name evidence="8" type="primary">glyA</name>
    <name evidence="11" type="ORF">CALK_2248</name>
</gene>
<feature type="binding site" evidence="8">
    <location>
        <begin position="178"/>
        <end position="180"/>
    </location>
    <ligand>
        <name>(6S)-5,6,7,8-tetrahydrofolate</name>
        <dbReference type="ChEBI" id="CHEBI:57453"/>
    </ligand>
</feature>
<feature type="domain" description="Serine hydroxymethyltransferase-like" evidence="10">
    <location>
        <begin position="166"/>
        <end position="440"/>
    </location>
</feature>